<organism evidence="2 3">
    <name type="scientific">Rheinheimera salexigens</name>
    <dbReference type="NCBI Taxonomy" id="1628148"/>
    <lineage>
        <taxon>Bacteria</taxon>
        <taxon>Pseudomonadati</taxon>
        <taxon>Pseudomonadota</taxon>
        <taxon>Gammaproteobacteria</taxon>
        <taxon>Chromatiales</taxon>
        <taxon>Chromatiaceae</taxon>
        <taxon>Rheinheimera</taxon>
    </lineage>
</organism>
<evidence type="ECO:0000259" key="1">
    <source>
        <dbReference type="Pfam" id="PF16242"/>
    </source>
</evidence>
<dbReference type="EMBL" id="MKEK01000001">
    <property type="protein sequence ID" value="OEY68307.1"/>
    <property type="molecule type" value="Genomic_DNA"/>
</dbReference>
<comment type="caution">
    <text evidence="2">The sequence shown here is derived from an EMBL/GenBank/DDBJ whole genome shotgun (WGS) entry which is preliminary data.</text>
</comment>
<evidence type="ECO:0000313" key="2">
    <source>
        <dbReference type="EMBL" id="OEY68307.1"/>
    </source>
</evidence>
<gene>
    <name evidence="2" type="ORF">BI198_01050</name>
</gene>
<dbReference type="STRING" id="1628148.BI198_01050"/>
<feature type="domain" description="General stress protein FMN-binding split barrel" evidence="1">
    <location>
        <begin position="5"/>
        <end position="125"/>
    </location>
</feature>
<dbReference type="SUPFAM" id="SSF50475">
    <property type="entry name" value="FMN-binding split barrel"/>
    <property type="match status" value="1"/>
</dbReference>
<dbReference type="OrthoDB" id="1432662at2"/>
<dbReference type="InterPro" id="IPR038725">
    <property type="entry name" value="YdaG_split_barrel_FMN-bd"/>
</dbReference>
<dbReference type="Gene3D" id="2.30.110.10">
    <property type="entry name" value="Electron Transport, Fmn-binding Protein, Chain A"/>
    <property type="match status" value="1"/>
</dbReference>
<name>A0A1E7Q2A2_9GAMM</name>
<dbReference type="Pfam" id="PF16242">
    <property type="entry name" value="Pyrid_ox_like"/>
    <property type="match status" value="1"/>
</dbReference>
<dbReference type="Proteomes" id="UP000242258">
    <property type="component" value="Unassembled WGS sequence"/>
</dbReference>
<dbReference type="PANTHER" id="PTHR34818">
    <property type="entry name" value="PROTEIN BLI-3"/>
    <property type="match status" value="1"/>
</dbReference>
<dbReference type="InterPro" id="IPR052917">
    <property type="entry name" value="Stress-Dev_Protein"/>
</dbReference>
<dbReference type="PANTHER" id="PTHR34818:SF1">
    <property type="entry name" value="PROTEIN BLI-3"/>
    <property type="match status" value="1"/>
</dbReference>
<dbReference type="AlphaFoldDB" id="A0A1E7Q2A2"/>
<evidence type="ECO:0000313" key="3">
    <source>
        <dbReference type="Proteomes" id="UP000242258"/>
    </source>
</evidence>
<dbReference type="InterPro" id="IPR012349">
    <property type="entry name" value="Split_barrel_FMN-bd"/>
</dbReference>
<accession>A0A1E7Q2A2</accession>
<reference evidence="3" key="1">
    <citation type="submission" date="2016-09" db="EMBL/GenBank/DDBJ databases">
        <authorList>
            <person name="Wan X."/>
            <person name="Hou S."/>
        </authorList>
    </citation>
    <scope>NUCLEOTIDE SEQUENCE [LARGE SCALE GENOMIC DNA]</scope>
    <source>
        <strain evidence="3">KH87</strain>
    </source>
</reference>
<protein>
    <submittedName>
        <fullName evidence="2">General stress protein</fullName>
    </submittedName>
</protein>
<keyword evidence="3" id="KW-1185">Reference proteome</keyword>
<sequence>MSDQAKQKFWQAMAATPTLMIKLQQSDLHSEPMQAQLDKQANSRFWIYTTKDNRIAAGGLAMAQFVSTGHDVFACISGELVEETDSLIIDKYWSKEVEAWYPEGKLDTNLMMLRFELSDAEIWLVDATTEAKNKFILGADVNPNEVGSHYKVTL</sequence>
<dbReference type="RefSeq" id="WP_070047874.1">
    <property type="nucleotide sequence ID" value="NZ_CBCSDO010000001.1"/>
</dbReference>
<proteinExistence type="predicted"/>